<dbReference type="RefSeq" id="WP_255227443.1">
    <property type="nucleotide sequence ID" value="NZ_JAJEKE010000008.1"/>
</dbReference>
<dbReference type="SUPFAM" id="SSF55729">
    <property type="entry name" value="Acyl-CoA N-acyltransferases (Nat)"/>
    <property type="match status" value="1"/>
</dbReference>
<keyword evidence="3" id="KW-1185">Reference proteome</keyword>
<evidence type="ECO:0000259" key="1">
    <source>
        <dbReference type="PROSITE" id="PS51186"/>
    </source>
</evidence>
<dbReference type="PANTHER" id="PTHR43415">
    <property type="entry name" value="SPERMIDINE N(1)-ACETYLTRANSFERASE"/>
    <property type="match status" value="1"/>
</dbReference>
<dbReference type="InterPro" id="IPR016181">
    <property type="entry name" value="Acyl_CoA_acyltransferase"/>
</dbReference>
<dbReference type="PANTHER" id="PTHR43415:SF5">
    <property type="entry name" value="ACETYLTRANSFERASE"/>
    <property type="match status" value="1"/>
</dbReference>
<sequence length="193" mass="22625">MLKVRQISSDFIEMIKLDLFEKEDLKRIIEWNANKSADDLLQWAGPMYNYPLTLVQVENYFLNEVEKDNSNIFVYKIQLINTGEIIGTIELREVDENNKIGKICRFLIGEENIRGRGVGTEVLKEILRIGFEDLKFEKITLGVFDFNQSAIKCYENAGFTKVKFTENARKSSNGYWNLYEMIISKDEWQIKNK</sequence>
<dbReference type="InterPro" id="IPR000182">
    <property type="entry name" value="GNAT_dom"/>
</dbReference>
<protein>
    <submittedName>
        <fullName evidence="2">GNAT family N-acetyltransferase</fullName>
    </submittedName>
</protein>
<reference evidence="2 3" key="1">
    <citation type="submission" date="2021-10" db="EMBL/GenBank/DDBJ databases">
        <title>Lutispora strain m25 sp. nov., a thermophilic, non-spore-forming bacterium isolated from a lab-scale methanogenic bioreactor digesting anaerobic sludge.</title>
        <authorList>
            <person name="El Houari A."/>
            <person name="Mcdonald J."/>
        </authorList>
    </citation>
    <scope>NUCLEOTIDE SEQUENCE [LARGE SCALE GENOMIC DNA]</scope>
    <source>
        <strain evidence="3">m25</strain>
    </source>
</reference>
<dbReference type="Pfam" id="PF00583">
    <property type="entry name" value="Acetyltransf_1"/>
    <property type="match status" value="1"/>
</dbReference>
<evidence type="ECO:0000313" key="3">
    <source>
        <dbReference type="Proteomes" id="UP001651880"/>
    </source>
</evidence>
<dbReference type="CDD" id="cd04301">
    <property type="entry name" value="NAT_SF"/>
    <property type="match status" value="1"/>
</dbReference>
<evidence type="ECO:0000313" key="2">
    <source>
        <dbReference type="EMBL" id="MCQ1529922.1"/>
    </source>
</evidence>
<feature type="domain" description="N-acetyltransferase" evidence="1">
    <location>
        <begin position="15"/>
        <end position="186"/>
    </location>
</feature>
<proteinExistence type="predicted"/>
<organism evidence="2 3">
    <name type="scientific">Lutispora saccharofermentans</name>
    <dbReference type="NCBI Taxonomy" id="3024236"/>
    <lineage>
        <taxon>Bacteria</taxon>
        <taxon>Bacillati</taxon>
        <taxon>Bacillota</taxon>
        <taxon>Clostridia</taxon>
        <taxon>Lutisporales</taxon>
        <taxon>Lutisporaceae</taxon>
        <taxon>Lutispora</taxon>
    </lineage>
</organism>
<dbReference type="Proteomes" id="UP001651880">
    <property type="component" value="Unassembled WGS sequence"/>
</dbReference>
<gene>
    <name evidence="2" type="ORF">LJD61_10250</name>
</gene>
<dbReference type="EMBL" id="JAJEKE010000008">
    <property type="protein sequence ID" value="MCQ1529922.1"/>
    <property type="molecule type" value="Genomic_DNA"/>
</dbReference>
<comment type="caution">
    <text evidence="2">The sequence shown here is derived from an EMBL/GenBank/DDBJ whole genome shotgun (WGS) entry which is preliminary data.</text>
</comment>
<dbReference type="Gene3D" id="3.40.630.30">
    <property type="match status" value="1"/>
</dbReference>
<name>A0ABT1NF92_9FIRM</name>
<accession>A0ABT1NF92</accession>
<dbReference type="PROSITE" id="PS51186">
    <property type="entry name" value="GNAT"/>
    <property type="match status" value="1"/>
</dbReference>